<keyword evidence="3" id="KW-0731">Sigma factor</keyword>
<gene>
    <name evidence="8" type="ORF">DCW74_08350</name>
</gene>
<dbReference type="SUPFAM" id="SSF88946">
    <property type="entry name" value="Sigma2 domain of RNA polymerase sigma factors"/>
    <property type="match status" value="1"/>
</dbReference>
<evidence type="ECO:0000256" key="5">
    <source>
        <dbReference type="SAM" id="Phobius"/>
    </source>
</evidence>
<keyword evidence="2" id="KW-0805">Transcription regulation</keyword>
<dbReference type="InterPro" id="IPR013249">
    <property type="entry name" value="RNA_pol_sigma70_r4_t2"/>
</dbReference>
<evidence type="ECO:0000256" key="4">
    <source>
        <dbReference type="ARBA" id="ARBA00023163"/>
    </source>
</evidence>
<dbReference type="Gene3D" id="1.10.1740.10">
    <property type="match status" value="1"/>
</dbReference>
<dbReference type="EMBL" id="DNAN01000289">
    <property type="protein sequence ID" value="HAW75730.1"/>
    <property type="molecule type" value="Genomic_DNA"/>
</dbReference>
<feature type="transmembrane region" description="Helical" evidence="5">
    <location>
        <begin position="297"/>
        <end position="316"/>
    </location>
</feature>
<evidence type="ECO:0000313" key="9">
    <source>
        <dbReference type="Proteomes" id="UP000263517"/>
    </source>
</evidence>
<evidence type="ECO:0000259" key="6">
    <source>
        <dbReference type="Pfam" id="PF04542"/>
    </source>
</evidence>
<keyword evidence="5" id="KW-1133">Transmembrane helix</keyword>
<dbReference type="PANTHER" id="PTHR43133">
    <property type="entry name" value="RNA POLYMERASE ECF-TYPE SIGMA FACTO"/>
    <property type="match status" value="1"/>
</dbReference>
<dbReference type="Gene3D" id="1.10.10.10">
    <property type="entry name" value="Winged helix-like DNA-binding domain superfamily/Winged helix DNA-binding domain"/>
    <property type="match status" value="1"/>
</dbReference>
<evidence type="ECO:0000256" key="3">
    <source>
        <dbReference type="ARBA" id="ARBA00023082"/>
    </source>
</evidence>
<evidence type="ECO:0000313" key="8">
    <source>
        <dbReference type="EMBL" id="HAW75730.1"/>
    </source>
</evidence>
<sequence>MVSESNSLIFGEIGMLNAQIAHAENADIILAQQGDQQAYERIIRRSQNLVSTIALAIVKDVDDSEEIAQQVFVSVWQNLKQLKKPESFLPWLRQTTRYAALNFLRDNRVNARVDSDEATLLLAQMATANDVQYEKLSQEQHKRLVAQFIDQLSEESREIVLLYYREEQSSKQVAQLLNLTESSVRKKLSRARVALKSEMLKHVGSAIYSTAPSIGFSAVVLGLITPSGPVAAAMVSGSLTSVSAGSKAGSSFWLKALSILGGSLIGAFMAVLVIMWSSKTALSNLPNKDSKRTMKRYRNELIAWVLLWGLVITAAYELTLDWVAPVVTYTIFAFGLFVLMIRNMAFLHENAEFNESGKAKRKTTGAMKVLNYACLVLGIGSGFAGVIWGLISNGRLTL</sequence>
<feature type="transmembrane region" description="Helical" evidence="5">
    <location>
        <begin position="252"/>
        <end position="276"/>
    </location>
</feature>
<keyword evidence="5" id="KW-0812">Transmembrane</keyword>
<proteinExistence type="inferred from homology"/>
<protein>
    <submittedName>
        <fullName evidence="8">RNA polymerase subunit sigma-70</fullName>
    </submittedName>
</protein>
<dbReference type="InterPro" id="IPR014284">
    <property type="entry name" value="RNA_pol_sigma-70_dom"/>
</dbReference>
<dbReference type="InterPro" id="IPR013325">
    <property type="entry name" value="RNA_pol_sigma_r2"/>
</dbReference>
<dbReference type="NCBIfam" id="TIGR02937">
    <property type="entry name" value="sigma70-ECF"/>
    <property type="match status" value="1"/>
</dbReference>
<organism evidence="8 9">
    <name type="scientific">Alteromonas australica</name>
    <dbReference type="NCBI Taxonomy" id="589873"/>
    <lineage>
        <taxon>Bacteria</taxon>
        <taxon>Pseudomonadati</taxon>
        <taxon>Pseudomonadota</taxon>
        <taxon>Gammaproteobacteria</taxon>
        <taxon>Alteromonadales</taxon>
        <taxon>Alteromonadaceae</taxon>
        <taxon>Alteromonas/Salinimonas group</taxon>
        <taxon>Alteromonas</taxon>
    </lineage>
</organism>
<dbReference type="InterPro" id="IPR013324">
    <property type="entry name" value="RNA_pol_sigma_r3/r4-like"/>
</dbReference>
<dbReference type="SUPFAM" id="SSF88659">
    <property type="entry name" value="Sigma3 and sigma4 domains of RNA polymerase sigma factors"/>
    <property type="match status" value="1"/>
</dbReference>
<dbReference type="AlphaFoldDB" id="A0A350P363"/>
<dbReference type="Pfam" id="PF08281">
    <property type="entry name" value="Sigma70_r4_2"/>
    <property type="match status" value="1"/>
</dbReference>
<feature type="domain" description="RNA polymerase sigma factor 70 region 4 type 2" evidence="7">
    <location>
        <begin position="144"/>
        <end position="195"/>
    </location>
</feature>
<keyword evidence="4" id="KW-0804">Transcription</keyword>
<dbReference type="GO" id="GO:0003677">
    <property type="term" value="F:DNA binding"/>
    <property type="evidence" value="ECO:0007669"/>
    <property type="project" value="InterPro"/>
</dbReference>
<dbReference type="InterPro" id="IPR036388">
    <property type="entry name" value="WH-like_DNA-bd_sf"/>
</dbReference>
<comment type="similarity">
    <text evidence="1">Belongs to the sigma-70 factor family. ECF subfamily.</text>
</comment>
<evidence type="ECO:0000256" key="2">
    <source>
        <dbReference type="ARBA" id="ARBA00023015"/>
    </source>
</evidence>
<feature type="transmembrane region" description="Helical" evidence="5">
    <location>
        <begin position="322"/>
        <end position="341"/>
    </location>
</feature>
<dbReference type="InterPro" id="IPR039425">
    <property type="entry name" value="RNA_pol_sigma-70-like"/>
</dbReference>
<dbReference type="Proteomes" id="UP000263517">
    <property type="component" value="Unassembled WGS sequence"/>
</dbReference>
<accession>A0A350P363</accession>
<dbReference type="GO" id="GO:0006352">
    <property type="term" value="P:DNA-templated transcription initiation"/>
    <property type="evidence" value="ECO:0007669"/>
    <property type="project" value="InterPro"/>
</dbReference>
<keyword evidence="5" id="KW-0472">Membrane</keyword>
<dbReference type="GO" id="GO:0016987">
    <property type="term" value="F:sigma factor activity"/>
    <property type="evidence" value="ECO:0007669"/>
    <property type="project" value="UniProtKB-KW"/>
</dbReference>
<dbReference type="STRING" id="589873.EP12_14550"/>
<dbReference type="CDD" id="cd06171">
    <property type="entry name" value="Sigma70_r4"/>
    <property type="match status" value="1"/>
</dbReference>
<dbReference type="PANTHER" id="PTHR43133:SF25">
    <property type="entry name" value="RNA POLYMERASE SIGMA FACTOR RFAY-RELATED"/>
    <property type="match status" value="1"/>
</dbReference>
<evidence type="ECO:0000256" key="1">
    <source>
        <dbReference type="ARBA" id="ARBA00010641"/>
    </source>
</evidence>
<dbReference type="Pfam" id="PF04542">
    <property type="entry name" value="Sigma70_r2"/>
    <property type="match status" value="1"/>
</dbReference>
<feature type="transmembrane region" description="Helical" evidence="5">
    <location>
        <begin position="206"/>
        <end position="232"/>
    </location>
</feature>
<feature type="domain" description="RNA polymerase sigma-70 region 2" evidence="6">
    <location>
        <begin position="43"/>
        <end position="108"/>
    </location>
</feature>
<name>A0A350P363_9ALTE</name>
<comment type="caution">
    <text evidence="8">The sequence shown here is derived from an EMBL/GenBank/DDBJ whole genome shotgun (WGS) entry which is preliminary data.</text>
</comment>
<feature type="transmembrane region" description="Helical" evidence="5">
    <location>
        <begin position="369"/>
        <end position="391"/>
    </location>
</feature>
<dbReference type="InterPro" id="IPR007627">
    <property type="entry name" value="RNA_pol_sigma70_r2"/>
</dbReference>
<reference evidence="8 9" key="1">
    <citation type="journal article" date="2018" name="Nat. Biotechnol.">
        <title>A standardized bacterial taxonomy based on genome phylogeny substantially revises the tree of life.</title>
        <authorList>
            <person name="Parks D.H."/>
            <person name="Chuvochina M."/>
            <person name="Waite D.W."/>
            <person name="Rinke C."/>
            <person name="Skarshewski A."/>
            <person name="Chaumeil P.A."/>
            <person name="Hugenholtz P."/>
        </authorList>
    </citation>
    <scope>NUCLEOTIDE SEQUENCE [LARGE SCALE GENOMIC DNA]</scope>
    <source>
        <strain evidence="8">UBA11978</strain>
    </source>
</reference>
<evidence type="ECO:0000259" key="7">
    <source>
        <dbReference type="Pfam" id="PF08281"/>
    </source>
</evidence>